<gene>
    <name evidence="1" type="ORF">V6N11_052177</name>
</gene>
<name>A0ABR2U9D7_9ROSI</name>
<dbReference type="EMBL" id="JBBPBN010000001">
    <property type="protein sequence ID" value="KAK9046285.1"/>
    <property type="molecule type" value="Genomic_DNA"/>
</dbReference>
<proteinExistence type="predicted"/>
<organism evidence="1 2">
    <name type="scientific">Hibiscus sabdariffa</name>
    <name type="common">roselle</name>
    <dbReference type="NCBI Taxonomy" id="183260"/>
    <lineage>
        <taxon>Eukaryota</taxon>
        <taxon>Viridiplantae</taxon>
        <taxon>Streptophyta</taxon>
        <taxon>Embryophyta</taxon>
        <taxon>Tracheophyta</taxon>
        <taxon>Spermatophyta</taxon>
        <taxon>Magnoliopsida</taxon>
        <taxon>eudicotyledons</taxon>
        <taxon>Gunneridae</taxon>
        <taxon>Pentapetalae</taxon>
        <taxon>rosids</taxon>
        <taxon>malvids</taxon>
        <taxon>Malvales</taxon>
        <taxon>Malvaceae</taxon>
        <taxon>Malvoideae</taxon>
        <taxon>Hibiscus</taxon>
    </lineage>
</organism>
<dbReference type="Proteomes" id="UP001396334">
    <property type="component" value="Unassembled WGS sequence"/>
</dbReference>
<reference evidence="1 2" key="1">
    <citation type="journal article" date="2024" name="G3 (Bethesda)">
        <title>Genome assembly of Hibiscus sabdariffa L. provides insights into metabolisms of medicinal natural products.</title>
        <authorList>
            <person name="Kim T."/>
        </authorList>
    </citation>
    <scope>NUCLEOTIDE SEQUENCE [LARGE SCALE GENOMIC DNA]</scope>
    <source>
        <strain evidence="1">TK-2024</strain>
        <tissue evidence="1">Old leaves</tissue>
    </source>
</reference>
<sequence length="208" mass="23338">MKDVGRVIAEDSKTELQQVFNHFGRMIAFQILQEGELAWVVRTRNWKLRGVENRLSGLLESVSIASLGKARRQGGTNKNIHPKTLKVAFEAYGRVLDVYIAYNNLRRMGKRSMIAFVRSPYLKEAMVAVDNANKGNGGDVATTTISVYKDVGSYKGLDGLSFKDVLLDNLKQCIVEGCEGRMREDSKSSISSFVEPLSMLSRRRERPC</sequence>
<evidence type="ECO:0000313" key="2">
    <source>
        <dbReference type="Proteomes" id="UP001396334"/>
    </source>
</evidence>
<evidence type="ECO:0000313" key="1">
    <source>
        <dbReference type="EMBL" id="KAK9046285.1"/>
    </source>
</evidence>
<accession>A0ABR2U9D7</accession>
<protein>
    <recommendedName>
        <fullName evidence="3">RRM domain-containing protein</fullName>
    </recommendedName>
</protein>
<evidence type="ECO:0008006" key="3">
    <source>
        <dbReference type="Google" id="ProtNLM"/>
    </source>
</evidence>
<comment type="caution">
    <text evidence="1">The sequence shown here is derived from an EMBL/GenBank/DDBJ whole genome shotgun (WGS) entry which is preliminary data.</text>
</comment>
<keyword evidence="2" id="KW-1185">Reference proteome</keyword>